<dbReference type="PROSITE" id="PS50075">
    <property type="entry name" value="CARRIER"/>
    <property type="match status" value="6"/>
</dbReference>
<dbReference type="InterPro" id="IPR057326">
    <property type="entry name" value="KR_dom"/>
</dbReference>
<feature type="region of interest" description="N-terminal hotdog fold" evidence="5">
    <location>
        <begin position="596"/>
        <end position="734"/>
    </location>
</feature>
<dbReference type="PROSITE" id="PS52004">
    <property type="entry name" value="KS3_2"/>
    <property type="match status" value="2"/>
</dbReference>
<evidence type="ECO:0000259" key="9">
    <source>
        <dbReference type="PROSITE" id="PS52019"/>
    </source>
</evidence>
<dbReference type="InterPro" id="IPR014030">
    <property type="entry name" value="Ketoacyl_synth_N"/>
</dbReference>
<dbReference type="InterPro" id="IPR006162">
    <property type="entry name" value="Ppantetheine_attach_site"/>
</dbReference>
<feature type="domain" description="Carrier" evidence="7">
    <location>
        <begin position="116"/>
        <end position="190"/>
    </location>
</feature>
<feature type="region of interest" description="Disordered" evidence="6">
    <location>
        <begin position="2337"/>
        <end position="2361"/>
    </location>
</feature>
<dbReference type="SMART" id="SM00825">
    <property type="entry name" value="PKS_KS"/>
    <property type="match status" value="1"/>
</dbReference>
<keyword evidence="2" id="KW-0597">Phosphoprotein</keyword>
<evidence type="ECO:0000256" key="3">
    <source>
        <dbReference type="ARBA" id="ARBA00022679"/>
    </source>
</evidence>
<dbReference type="SMART" id="SM00826">
    <property type="entry name" value="PKS_DH"/>
    <property type="match status" value="1"/>
</dbReference>
<dbReference type="Pfam" id="PF00109">
    <property type="entry name" value="ketoacyl-synt"/>
    <property type="match status" value="3"/>
</dbReference>
<dbReference type="InterPro" id="IPR049552">
    <property type="entry name" value="PKS_DH_N"/>
</dbReference>
<keyword evidence="1" id="KW-0596">Phosphopantetheine</keyword>
<dbReference type="SMART" id="SM01294">
    <property type="entry name" value="PKS_PP_betabranch"/>
    <property type="match status" value="4"/>
</dbReference>
<dbReference type="InterPro" id="IPR020843">
    <property type="entry name" value="ER"/>
</dbReference>
<dbReference type="InterPro" id="IPR020841">
    <property type="entry name" value="PKS_Beta-ketoAc_synthase_dom"/>
</dbReference>
<proteinExistence type="predicted"/>
<dbReference type="InterPro" id="IPR036736">
    <property type="entry name" value="ACP-like_sf"/>
</dbReference>
<dbReference type="InterPro" id="IPR036291">
    <property type="entry name" value="NAD(P)-bd_dom_sf"/>
</dbReference>
<evidence type="ECO:0000256" key="1">
    <source>
        <dbReference type="ARBA" id="ARBA00022450"/>
    </source>
</evidence>
<feature type="domain" description="Ketosynthase family 3 (KS3)" evidence="8">
    <location>
        <begin position="1000"/>
        <end position="1339"/>
    </location>
</feature>
<keyword evidence="4" id="KW-0511">Multifunctional enzyme</keyword>
<dbReference type="GO" id="GO:0016491">
    <property type="term" value="F:oxidoreductase activity"/>
    <property type="evidence" value="ECO:0007669"/>
    <property type="project" value="InterPro"/>
</dbReference>
<dbReference type="SUPFAM" id="SSF47336">
    <property type="entry name" value="ACP-like"/>
    <property type="match status" value="7"/>
</dbReference>
<keyword evidence="3" id="KW-0808">Transferase</keyword>
<dbReference type="GO" id="GO:0031177">
    <property type="term" value="F:phosphopantetheine binding"/>
    <property type="evidence" value="ECO:0007669"/>
    <property type="project" value="InterPro"/>
</dbReference>
<dbReference type="Proteomes" id="UP001485043">
    <property type="component" value="Unassembled WGS sequence"/>
</dbReference>
<dbReference type="Pfam" id="PF13602">
    <property type="entry name" value="ADH_zinc_N_2"/>
    <property type="match status" value="1"/>
</dbReference>
<evidence type="ECO:0000313" key="10">
    <source>
        <dbReference type="EMBL" id="KAK9864440.1"/>
    </source>
</evidence>
<dbReference type="SMART" id="SM00822">
    <property type="entry name" value="PKS_KR"/>
    <property type="match status" value="1"/>
</dbReference>
<dbReference type="GO" id="GO:0006633">
    <property type="term" value="P:fatty acid biosynthetic process"/>
    <property type="evidence" value="ECO:0007669"/>
    <property type="project" value="TreeGrafter"/>
</dbReference>
<protein>
    <submittedName>
        <fullName evidence="10">Uncharacterized protein</fullName>
    </submittedName>
</protein>
<comment type="caution">
    <text evidence="10">The sequence shown here is derived from an EMBL/GenBank/DDBJ whole genome shotgun (WGS) entry which is preliminary data.</text>
</comment>
<evidence type="ECO:0000256" key="4">
    <source>
        <dbReference type="ARBA" id="ARBA00023268"/>
    </source>
</evidence>
<dbReference type="InterPro" id="IPR009081">
    <property type="entry name" value="PP-bd_ACP"/>
</dbReference>
<feature type="domain" description="Ketosynthase family 3 (KS3)" evidence="8">
    <location>
        <begin position="219"/>
        <end position="625"/>
    </location>
</feature>
<dbReference type="InterPro" id="IPR016039">
    <property type="entry name" value="Thiolase-like"/>
</dbReference>
<reference evidence="10 11" key="1">
    <citation type="journal article" date="2024" name="Nat. Commun.">
        <title>Phylogenomics reveals the evolutionary origins of lichenization in chlorophyte algae.</title>
        <authorList>
            <person name="Puginier C."/>
            <person name="Libourel C."/>
            <person name="Otte J."/>
            <person name="Skaloud P."/>
            <person name="Haon M."/>
            <person name="Grisel S."/>
            <person name="Petersen M."/>
            <person name="Berrin J.G."/>
            <person name="Delaux P.M."/>
            <person name="Dal Grande F."/>
            <person name="Keller J."/>
        </authorList>
    </citation>
    <scope>NUCLEOTIDE SEQUENCE [LARGE SCALE GENOMIC DNA]</scope>
    <source>
        <strain evidence="10 11">SAG 2523</strain>
    </source>
</reference>
<dbReference type="InterPro" id="IPR020807">
    <property type="entry name" value="PKS_DH"/>
</dbReference>
<feature type="region of interest" description="C-terminal hotdog fold" evidence="5">
    <location>
        <begin position="765"/>
        <end position="957"/>
    </location>
</feature>
<dbReference type="InterPro" id="IPR050091">
    <property type="entry name" value="PKS_NRPS_Biosynth_Enz"/>
</dbReference>
<feature type="domain" description="Carrier" evidence="7">
    <location>
        <begin position="1"/>
        <end position="47"/>
    </location>
</feature>
<organism evidence="10 11">
    <name type="scientific">Apatococcus fuscideae</name>
    <dbReference type="NCBI Taxonomy" id="2026836"/>
    <lineage>
        <taxon>Eukaryota</taxon>
        <taxon>Viridiplantae</taxon>
        <taxon>Chlorophyta</taxon>
        <taxon>core chlorophytes</taxon>
        <taxon>Trebouxiophyceae</taxon>
        <taxon>Chlorellales</taxon>
        <taxon>Chlorellaceae</taxon>
        <taxon>Apatococcus</taxon>
    </lineage>
</organism>
<dbReference type="CDD" id="cd00833">
    <property type="entry name" value="PKS"/>
    <property type="match status" value="2"/>
</dbReference>
<dbReference type="PROSITE" id="PS52019">
    <property type="entry name" value="PKS_MFAS_DH"/>
    <property type="match status" value="1"/>
</dbReference>
<keyword evidence="11" id="KW-1185">Reference proteome</keyword>
<dbReference type="InterPro" id="IPR020806">
    <property type="entry name" value="PKS_PP-bd"/>
</dbReference>
<dbReference type="InterPro" id="IPR014031">
    <property type="entry name" value="Ketoacyl_synth_C"/>
</dbReference>
<name>A0AAW1T6Y9_9CHLO</name>
<evidence type="ECO:0000256" key="2">
    <source>
        <dbReference type="ARBA" id="ARBA00022553"/>
    </source>
</evidence>
<feature type="domain" description="PKS/mFAS DH" evidence="9">
    <location>
        <begin position="596"/>
        <end position="957"/>
    </location>
</feature>
<dbReference type="Pfam" id="PF02801">
    <property type="entry name" value="Ketoacyl-synt_C"/>
    <property type="match status" value="2"/>
</dbReference>
<evidence type="ECO:0000259" key="7">
    <source>
        <dbReference type="PROSITE" id="PS50075"/>
    </source>
</evidence>
<dbReference type="SMART" id="SM00829">
    <property type="entry name" value="PKS_ER"/>
    <property type="match status" value="1"/>
</dbReference>
<dbReference type="InterPro" id="IPR011032">
    <property type="entry name" value="GroES-like_sf"/>
</dbReference>
<gene>
    <name evidence="10" type="ORF">WJX84_006132</name>
</gene>
<dbReference type="Gene3D" id="3.40.50.720">
    <property type="entry name" value="NAD(P)-binding Rossmann-like Domain"/>
    <property type="match status" value="3"/>
</dbReference>
<dbReference type="InterPro" id="IPR013968">
    <property type="entry name" value="PKS_KR"/>
</dbReference>
<feature type="domain" description="Carrier" evidence="7">
    <location>
        <begin position="872"/>
        <end position="946"/>
    </location>
</feature>
<dbReference type="SUPFAM" id="SSF53901">
    <property type="entry name" value="Thiolase-like"/>
    <property type="match status" value="5"/>
</dbReference>
<accession>A0AAW1T6Y9</accession>
<dbReference type="Pfam" id="PF08659">
    <property type="entry name" value="KR"/>
    <property type="match status" value="2"/>
</dbReference>
<evidence type="ECO:0000313" key="11">
    <source>
        <dbReference type="Proteomes" id="UP001485043"/>
    </source>
</evidence>
<comment type="caution">
    <text evidence="5">Lacks conserved residue(s) required for the propagation of feature annotation.</text>
</comment>
<feature type="domain" description="Carrier" evidence="7">
    <location>
        <begin position="1775"/>
        <end position="1856"/>
    </location>
</feature>
<evidence type="ECO:0000259" key="8">
    <source>
        <dbReference type="PROSITE" id="PS52004"/>
    </source>
</evidence>
<dbReference type="Gene3D" id="3.40.47.10">
    <property type="match status" value="6"/>
</dbReference>
<dbReference type="Gene3D" id="1.10.1200.10">
    <property type="entry name" value="ACP-like"/>
    <property type="match status" value="8"/>
</dbReference>
<dbReference type="EMBL" id="JALJOV010000353">
    <property type="protein sequence ID" value="KAK9864440.1"/>
    <property type="molecule type" value="Genomic_DNA"/>
</dbReference>
<feature type="domain" description="Carrier" evidence="7">
    <location>
        <begin position="2260"/>
        <end position="2334"/>
    </location>
</feature>
<feature type="domain" description="Carrier" evidence="7">
    <location>
        <begin position="992"/>
        <end position="1066"/>
    </location>
</feature>
<dbReference type="CDD" id="cd05195">
    <property type="entry name" value="enoyl_red"/>
    <property type="match status" value="1"/>
</dbReference>
<evidence type="ECO:0000256" key="6">
    <source>
        <dbReference type="SAM" id="MobiDB-lite"/>
    </source>
</evidence>
<dbReference type="InterPro" id="IPR049900">
    <property type="entry name" value="PKS_mFAS_DH"/>
</dbReference>
<sequence length="2615" mass="271480">MEAGLDSLGAIELRNAVAATFHVSLPVTAAFDYPTIQTLAQQISKLVTVPTSVAANPNVSKHELRTAIQQETGVNLPATFAFDHPNIASMAVFLAAEAHFPSLRLFQSLAERPPVPQQQDLLPKLQGMVQDILGSSVAANQPLMEAGLDSLAAIELRNAIASHFSITLPATAVFDHPTLAALASLISGMLAASARQSPDASQPVISQPLLDVQDYLGPHQVVEVLQASCMYSGCNPDGGHAAFWSTIAHGTNIQQVVPLERWDIDAFYNPEGPAGSQYMRFGAFIQAPGLHDVAVSKLSRNEAIATDPQARLLIEASGEVLLSQNGGSGALPRWQGTCGTYVGCMFVDYMSLLRNGYGFASTGPVMTGNGAPYQCGRVAYTFGLQGPCQGIDTACSSSLVAAHNAFRGILGQEETHALAAGINLMLWHDVTSGICQLQALSRVGRCQTFEAAADGYGRGEGIAVLLLGSVDVRQDTDQGSTMAILRGSAVNQDGRSSSLTAPNGPSQKALVGIALEYAESSKEEVGYVAIHGTGTPLGDPIEVGALAGALANSQSPLCLGSVKACYGHTEGAAVQTSAAQPLPLAKSHFWAGPFQHILVHPATQQHALQFRFNAQISSASLAFLRDHQVLGRALLPGSAFLEAAWAAGAVLTNDAVSSHMLSVLQSVSIEATFALPSSQTAQQPAHVSSRSTSRPPQQLTVVINTATWTSDAARGDDYPAVHMVRCDAASKEESTAGLRSQGLWTDAPAVDSVFHAGGVLQDAMLGQQSFKGLREIFAPKLDALSAITAQGAAAGVQTMVLFSSIASLLGSPGQGNYAAANAAMDAAADHTQSQGNQMGYGAVAPSAGLLLLQGILGHLARPQDAGITVIAASPFQWDAFLSGIAASVLEADVEPTQPLMEAGLDSLAAVELRNAIASAFSITLPATLAFDFPTTAAIAQHIVDNAASADIAAEATTQEASADDLFDEEALDHYTINGNAVMRGESGSIVTNLLRTTTQNLQSIVADIAGQLVEDDQPMAEAGLDSLGSVELRSQVSERFGIALPVTLAYDYPTVQALAGFITPQLAAVSSLGRTSSATTLKPQRSLARALTRPQTASIVVQGVASQFPNAEIGGPCISTDTACSSSLVAAHLASKGIKDGETDTAVAGGVNVMLSPKTAVKICRLQALSPAGRCKTFDVSADGYGRGEGVGLMLLSSDSGQQSQQHLAVIQSAGLVPGSITCLAVHGTGTPLGDPIETGAIGRALGSKARPGTDHVQRLALTSVKSCYGHTEGAAGIAGAQMALATLSSRARAPILNLRSVNSYVAGSWEEWVQERALMPATAFFELAQSACQALVEPGLSRSLTLGDLSILAPCFLADLALELLQAIAQNSREVSGVTASLARAILTGSQLIAQCSSAAEDIVRGLMRVAALELPAVKWDVVDMAANTITKPPNAVGLNFRDVLNCLGMYPGDPGNPGADCAGIVQAVGSAVRNLHKVGDYVYGQAEGCLGTSVIGSAHTMVPCPAVLGPVEASTIPTVFMTAWTCLREAPHLKPGQSILIHAATGGLGLAAVQVAMASGCLPLGTAGSSQKRSHLRSMGAAVALSSRSTEFPDQLIATGKPAPVMVLNSLTSPGMVAASLASVAAGGQFVEVGKRDIWSPARISQERPDLHSHLVAIDFWPSKTVGDHMRQLSILFRQGNLKPLPPLTHPLSNSAAALRQLSAARHVGKVVVQHPSGSNAGSLAHVGRKGRWVVTGGLGALGSLSGRWLAQRGMQHLCLLGRTGHMPLQQGPILTAMTGGDWNAAVTVRLADSACAEEMASVLGSHRELGLDSLGAVELRNEIGRAVGSELPGTLVYDYPTISSIVAFLLPKMMPAAQGPDFSLQVSQSLRSVPLLLAEQASLDTMVEVEAVVAQTATKPQDLAPAGDAMKDTWDILEADTGLQQTAVAVGIARLSDPPAVTGRKAGGGFTGTGRALSVTAGRLSYTHGLRGPCVSIDTACSSSLDGRSSSLTAPNGPSQQQVIRTAFSHGGMQPSDAALLEMHGTGTALGDPIEIGAALAVLGPHVPGVSIQRQHAPMQLLPEEGSGSGISAFAFQGTNAHIVLAPSSVKTLTSIGSEPGTSRQAAIWQHGRTADYDYYQWRCDLPSAGYHGQMPILFQKPRKCWSQLLSPNVLHAGGVLADGLISKQTPAKLRAVLAPKVNGALNLHHQAACLPLAGLVLFSSVATLLGNAGQSNYAAANGCLDAFATNLTAQAPPAELHQQEPTVTLHHAHQGLSIAEVTATLTSTVEGVIGTAIEPNTPMMSAGLDSLAAVELRNMVQQRYSVALSATAAFDYPSIQVLAEHIAGQVKPVRAPTSATRQRQRPGMRNVNPGPTDVKDHAEVLAELAFIIRSVLGADIAPDQPLMQAGLDSLGAVELRSAMSQAFNGGVQHISQPIPASPTSSIVSLACRYPAASLEAAGNVTGQQGFWGNLARGQNLQTPVPLSRWDVDGWSLHQHGHSMFLILGSPAFGQSGGVNIMLEPRTTARICLLQALSPVGRCKTFDATGDGYGRGEGFAVAVLRSLQEDATTEDAPTAIVRGCPEDTPGGASASHTQLQQGLLWPYRGYSRNHRGPIGFNKPAAADPHTDP</sequence>
<dbReference type="GO" id="GO:0004312">
    <property type="term" value="F:fatty acid synthase activity"/>
    <property type="evidence" value="ECO:0007669"/>
    <property type="project" value="TreeGrafter"/>
</dbReference>
<dbReference type="Pfam" id="PF00550">
    <property type="entry name" value="PP-binding"/>
    <property type="match status" value="7"/>
</dbReference>
<dbReference type="PANTHER" id="PTHR43775">
    <property type="entry name" value="FATTY ACID SYNTHASE"/>
    <property type="match status" value="1"/>
</dbReference>
<dbReference type="Pfam" id="PF21089">
    <property type="entry name" value="PKS_DH_N"/>
    <property type="match status" value="1"/>
</dbReference>
<dbReference type="Gene3D" id="3.90.180.10">
    <property type="entry name" value="Medium-chain alcohol dehydrogenases, catalytic domain"/>
    <property type="match status" value="1"/>
</dbReference>
<dbReference type="SUPFAM" id="SSF51735">
    <property type="entry name" value="NAD(P)-binding Rossmann-fold domains"/>
    <property type="match status" value="3"/>
</dbReference>
<dbReference type="PANTHER" id="PTHR43775:SF37">
    <property type="entry name" value="SI:DKEY-61P9.11"/>
    <property type="match status" value="1"/>
</dbReference>
<dbReference type="SUPFAM" id="SSF50129">
    <property type="entry name" value="GroES-like"/>
    <property type="match status" value="1"/>
</dbReference>
<dbReference type="SMART" id="SM00823">
    <property type="entry name" value="PKS_PP"/>
    <property type="match status" value="7"/>
</dbReference>
<evidence type="ECO:0000256" key="5">
    <source>
        <dbReference type="PROSITE-ProRule" id="PRU01363"/>
    </source>
</evidence>
<dbReference type="PROSITE" id="PS00012">
    <property type="entry name" value="PHOSPHOPANTETHEINE"/>
    <property type="match status" value="7"/>
</dbReference>